<evidence type="ECO:0000313" key="8">
    <source>
        <dbReference type="EMBL" id="KAG5539703.1"/>
    </source>
</evidence>
<evidence type="ECO:0000313" key="9">
    <source>
        <dbReference type="Proteomes" id="UP000823749"/>
    </source>
</evidence>
<gene>
    <name evidence="8" type="ORF">RHGRI_020046</name>
</gene>
<dbReference type="SUPFAM" id="SSF48264">
    <property type="entry name" value="Cytochrome P450"/>
    <property type="match status" value="1"/>
</dbReference>
<dbReference type="InterPro" id="IPR017972">
    <property type="entry name" value="Cyt_P450_CS"/>
</dbReference>
<dbReference type="GO" id="GO:0016705">
    <property type="term" value="F:oxidoreductase activity, acting on paired donors, with incorporation or reduction of molecular oxygen"/>
    <property type="evidence" value="ECO:0007669"/>
    <property type="project" value="InterPro"/>
</dbReference>
<dbReference type="PANTHER" id="PTHR47950">
    <property type="entry name" value="CYTOCHROME P450, FAMILY 76, SUBFAMILY C, POLYPEPTIDE 5-RELATED"/>
    <property type="match status" value="1"/>
</dbReference>
<dbReference type="InterPro" id="IPR001128">
    <property type="entry name" value="Cyt_P450"/>
</dbReference>
<dbReference type="Gene3D" id="1.10.630.10">
    <property type="entry name" value="Cytochrome P450"/>
    <property type="match status" value="2"/>
</dbReference>
<comment type="similarity">
    <text evidence="1 6">Belongs to the cytochrome P450 family.</text>
</comment>
<dbReference type="Pfam" id="PF00067">
    <property type="entry name" value="p450"/>
    <property type="match status" value="2"/>
</dbReference>
<dbReference type="PANTHER" id="PTHR47950:SF6">
    <property type="entry name" value="CYTOCHROME P450"/>
    <property type="match status" value="1"/>
</dbReference>
<dbReference type="GO" id="GO:0020037">
    <property type="term" value="F:heme binding"/>
    <property type="evidence" value="ECO:0007669"/>
    <property type="project" value="InterPro"/>
</dbReference>
<evidence type="ECO:0000256" key="5">
    <source>
        <dbReference type="PIRSR" id="PIRSR602401-1"/>
    </source>
</evidence>
<dbReference type="Proteomes" id="UP000823749">
    <property type="component" value="Chromosome 7"/>
</dbReference>
<dbReference type="GO" id="GO:0005506">
    <property type="term" value="F:iron ion binding"/>
    <property type="evidence" value="ECO:0007669"/>
    <property type="project" value="InterPro"/>
</dbReference>
<keyword evidence="3 6" id="KW-0560">Oxidoreductase</keyword>
<comment type="caution">
    <text evidence="8">The sequence shown here is derived from an EMBL/GenBank/DDBJ whole genome shotgun (WGS) entry which is preliminary data.</text>
</comment>
<sequence length="469" mass="52110">MFVLLMGIMAETSIVFPILFLPLLLLLLLKYFKSTTSNSRPKTPPLPPGPTPWPVLGNILHMGEKPHITLTEFAQFYGPLMSLKLGTQLLIVGSSPAAAGEILKTHDRVLSARHVPHALPSKTPELNPLSLAWAFECNDEWKHLRTVCRTELFSGKAVELQARLREEKAVEMVQFLRGVEGEVVKIKGVVFASVFNTLSNALMSRDFMGLGEEESLGGGVEGLVRGILEGASAPNLSDFYPVLGRLDLQGLRKRSEDLVARFFAMWETELFAAATDTSTTAVEWAMAELVKNPESMGKVRQELATEVDQSFPKESHLPQLPYLQACVREALRLHPPAPFLLPHRALASCEVMNYTIPVDAQVLVNVWALGRDPTFWENPLQFKPERFLDSTLDYKGNDYGFLPFGAGRRICPGIPMAAKLVPLVLASLVHFFDWSLPGEIDPNGLHMSEKFAVTLQKEQPLLLIPKVRK</sequence>
<dbReference type="PRINTS" id="PR00463">
    <property type="entry name" value="EP450I"/>
</dbReference>
<keyword evidence="4 5" id="KW-0408">Iron</keyword>
<keyword evidence="7" id="KW-0812">Transmembrane</keyword>
<name>A0AAV6JHT0_9ERIC</name>
<comment type="cofactor">
    <cofactor evidence="5">
        <name>heme</name>
        <dbReference type="ChEBI" id="CHEBI:30413"/>
    </cofactor>
</comment>
<feature type="transmembrane region" description="Helical" evidence="7">
    <location>
        <begin position="12"/>
        <end position="32"/>
    </location>
</feature>
<keyword evidence="7" id="KW-0472">Membrane</keyword>
<dbReference type="PROSITE" id="PS00086">
    <property type="entry name" value="CYTOCHROME_P450"/>
    <property type="match status" value="1"/>
</dbReference>
<dbReference type="PRINTS" id="PR00385">
    <property type="entry name" value="P450"/>
</dbReference>
<dbReference type="InterPro" id="IPR036396">
    <property type="entry name" value="Cyt_P450_sf"/>
</dbReference>
<protein>
    <recommendedName>
        <fullName evidence="10">Cytochrome P450</fullName>
    </recommendedName>
</protein>
<dbReference type="EMBL" id="JACTNZ010000007">
    <property type="protein sequence ID" value="KAG5539703.1"/>
    <property type="molecule type" value="Genomic_DNA"/>
</dbReference>
<keyword evidence="2 5" id="KW-0479">Metal-binding</keyword>
<keyword evidence="7" id="KW-1133">Transmembrane helix</keyword>
<reference evidence="8" key="1">
    <citation type="submission" date="2020-08" db="EMBL/GenBank/DDBJ databases">
        <title>Plant Genome Project.</title>
        <authorList>
            <person name="Zhang R.-G."/>
        </authorList>
    </citation>
    <scope>NUCLEOTIDE SEQUENCE</scope>
    <source>
        <strain evidence="8">WSP0</strain>
        <tissue evidence="8">Leaf</tissue>
    </source>
</reference>
<keyword evidence="6" id="KW-0503">Monooxygenase</keyword>
<evidence type="ECO:0000256" key="2">
    <source>
        <dbReference type="ARBA" id="ARBA00022723"/>
    </source>
</evidence>
<dbReference type="GO" id="GO:0004497">
    <property type="term" value="F:monooxygenase activity"/>
    <property type="evidence" value="ECO:0007669"/>
    <property type="project" value="UniProtKB-KW"/>
</dbReference>
<evidence type="ECO:0000256" key="4">
    <source>
        <dbReference type="ARBA" id="ARBA00023004"/>
    </source>
</evidence>
<evidence type="ECO:0000256" key="3">
    <source>
        <dbReference type="ARBA" id="ARBA00023002"/>
    </source>
</evidence>
<evidence type="ECO:0008006" key="10">
    <source>
        <dbReference type="Google" id="ProtNLM"/>
    </source>
</evidence>
<evidence type="ECO:0000256" key="1">
    <source>
        <dbReference type="ARBA" id="ARBA00010617"/>
    </source>
</evidence>
<dbReference type="FunFam" id="1.10.630.10:FF:000207">
    <property type="entry name" value="Putative cytochrome P450 superfamily protein"/>
    <property type="match status" value="1"/>
</dbReference>
<keyword evidence="9" id="KW-1185">Reference proteome</keyword>
<organism evidence="8 9">
    <name type="scientific">Rhododendron griersonianum</name>
    <dbReference type="NCBI Taxonomy" id="479676"/>
    <lineage>
        <taxon>Eukaryota</taxon>
        <taxon>Viridiplantae</taxon>
        <taxon>Streptophyta</taxon>
        <taxon>Embryophyta</taxon>
        <taxon>Tracheophyta</taxon>
        <taxon>Spermatophyta</taxon>
        <taxon>Magnoliopsida</taxon>
        <taxon>eudicotyledons</taxon>
        <taxon>Gunneridae</taxon>
        <taxon>Pentapetalae</taxon>
        <taxon>asterids</taxon>
        <taxon>Ericales</taxon>
        <taxon>Ericaceae</taxon>
        <taxon>Ericoideae</taxon>
        <taxon>Rhodoreae</taxon>
        <taxon>Rhododendron</taxon>
    </lineage>
</organism>
<evidence type="ECO:0000256" key="7">
    <source>
        <dbReference type="SAM" id="Phobius"/>
    </source>
</evidence>
<proteinExistence type="inferred from homology"/>
<dbReference type="AlphaFoldDB" id="A0AAV6JHT0"/>
<dbReference type="InterPro" id="IPR002401">
    <property type="entry name" value="Cyt_P450_E_grp-I"/>
</dbReference>
<feature type="binding site" description="axial binding residue" evidence="5">
    <location>
        <position position="411"/>
    </location>
    <ligand>
        <name>heme</name>
        <dbReference type="ChEBI" id="CHEBI:30413"/>
    </ligand>
    <ligandPart>
        <name>Fe</name>
        <dbReference type="ChEBI" id="CHEBI:18248"/>
    </ligandPart>
</feature>
<evidence type="ECO:0000256" key="6">
    <source>
        <dbReference type="RuleBase" id="RU000461"/>
    </source>
</evidence>
<keyword evidence="5 6" id="KW-0349">Heme</keyword>
<accession>A0AAV6JHT0</accession>